<feature type="transmembrane region" description="Helical" evidence="1">
    <location>
        <begin position="44"/>
        <end position="64"/>
    </location>
</feature>
<keyword evidence="3" id="KW-1185">Reference proteome</keyword>
<protein>
    <recommendedName>
        <fullName evidence="4">Lipopolysaccharide assembly protein A domain-containing protein</fullName>
    </recommendedName>
</protein>
<proteinExistence type="predicted"/>
<accession>A0ABQ3D4Y9</accession>
<comment type="caution">
    <text evidence="2">The sequence shown here is derived from an EMBL/GenBank/DDBJ whole genome shotgun (WGS) entry which is preliminary data.</text>
</comment>
<keyword evidence="1" id="KW-0472">Membrane</keyword>
<organism evidence="2 3">
    <name type="scientific">Paramylibacter ulvae</name>
    <dbReference type="NCBI Taxonomy" id="1651968"/>
    <lineage>
        <taxon>Bacteria</taxon>
        <taxon>Pseudomonadati</taxon>
        <taxon>Pseudomonadota</taxon>
        <taxon>Alphaproteobacteria</taxon>
        <taxon>Rhodobacterales</taxon>
        <taxon>Paracoccaceae</taxon>
        <taxon>Paramylibacter</taxon>
    </lineage>
</organism>
<evidence type="ECO:0000313" key="3">
    <source>
        <dbReference type="Proteomes" id="UP000634455"/>
    </source>
</evidence>
<dbReference type="EMBL" id="BMZF01000008">
    <property type="protein sequence ID" value="GHA58960.1"/>
    <property type="molecule type" value="Genomic_DNA"/>
</dbReference>
<reference evidence="3" key="1">
    <citation type="journal article" date="2019" name="Int. J. Syst. Evol. Microbiol.">
        <title>The Global Catalogue of Microorganisms (GCM) 10K type strain sequencing project: providing services to taxonomists for standard genome sequencing and annotation.</title>
        <authorList>
            <consortium name="The Broad Institute Genomics Platform"/>
            <consortium name="The Broad Institute Genome Sequencing Center for Infectious Disease"/>
            <person name="Wu L."/>
            <person name="Ma J."/>
        </authorList>
    </citation>
    <scope>NUCLEOTIDE SEQUENCE [LARGE SCALE GENOMIC DNA]</scope>
    <source>
        <strain evidence="3">KCTC 32465</strain>
    </source>
</reference>
<keyword evidence="1" id="KW-0812">Transmembrane</keyword>
<evidence type="ECO:0000256" key="1">
    <source>
        <dbReference type="SAM" id="Phobius"/>
    </source>
</evidence>
<name>A0ABQ3D4Y9_9RHOB</name>
<evidence type="ECO:0008006" key="4">
    <source>
        <dbReference type="Google" id="ProtNLM"/>
    </source>
</evidence>
<keyword evidence="1" id="KW-1133">Transmembrane helix</keyword>
<dbReference type="RefSeq" id="WP_189641143.1">
    <property type="nucleotide sequence ID" value="NZ_BMZF01000008.1"/>
</dbReference>
<sequence>MRSLIKQIRWISLAIVILGAITFGVQNAAVVELKFMSYVFEFRRSGIVAISAVLGGFIGWMFGYTARR</sequence>
<evidence type="ECO:0000313" key="2">
    <source>
        <dbReference type="EMBL" id="GHA58960.1"/>
    </source>
</evidence>
<dbReference type="Proteomes" id="UP000634455">
    <property type="component" value="Unassembled WGS sequence"/>
</dbReference>
<gene>
    <name evidence="2" type="ORF">GCM10008927_25790</name>
</gene>